<evidence type="ECO:0000256" key="5">
    <source>
        <dbReference type="ARBA" id="ARBA00023052"/>
    </source>
</evidence>
<dbReference type="GO" id="GO:0030976">
    <property type="term" value="F:thiamine pyrophosphate binding"/>
    <property type="evidence" value="ECO:0007669"/>
    <property type="project" value="InterPro"/>
</dbReference>
<evidence type="ECO:0000313" key="12">
    <source>
        <dbReference type="Proteomes" id="UP000248410"/>
    </source>
</evidence>
<feature type="domain" description="Thiamine pyrophosphate enzyme central" evidence="8">
    <location>
        <begin position="186"/>
        <end position="316"/>
    </location>
</feature>
<dbReference type="Pfam" id="PF02775">
    <property type="entry name" value="TPP_enzyme_C"/>
    <property type="match status" value="1"/>
</dbReference>
<keyword evidence="5 7" id="KW-0786">Thiamine pyrophosphate</keyword>
<accession>A0A2U9IPF1</accession>
<dbReference type="GO" id="GO:0018491">
    <property type="term" value="F:2-oxobutyrate synthase activity"/>
    <property type="evidence" value="ECO:0007669"/>
    <property type="project" value="UniProtKB-ARBA"/>
</dbReference>
<dbReference type="SUPFAM" id="SSF52467">
    <property type="entry name" value="DHS-like NAD/FAD-binding domain"/>
    <property type="match status" value="1"/>
</dbReference>
<dbReference type="Pfam" id="PF00205">
    <property type="entry name" value="TPP_enzyme_M"/>
    <property type="match status" value="1"/>
</dbReference>
<evidence type="ECO:0000256" key="6">
    <source>
        <dbReference type="ARBA" id="ARBA00048893"/>
    </source>
</evidence>
<organism evidence="11 12">
    <name type="scientific">Acidianus sulfidivorans JP7</name>
    <dbReference type="NCBI Taxonomy" id="619593"/>
    <lineage>
        <taxon>Archaea</taxon>
        <taxon>Thermoproteota</taxon>
        <taxon>Thermoprotei</taxon>
        <taxon>Sulfolobales</taxon>
        <taxon>Sulfolobaceae</taxon>
        <taxon>Acidianus</taxon>
    </lineage>
</organism>
<evidence type="ECO:0000259" key="8">
    <source>
        <dbReference type="Pfam" id="PF00205"/>
    </source>
</evidence>
<dbReference type="Proteomes" id="UP000248410">
    <property type="component" value="Chromosome"/>
</dbReference>
<comment type="subunit">
    <text evidence="3">Heterodimer composed of an alpha and a beta subunit.</text>
</comment>
<dbReference type="PANTHER" id="PTHR18968">
    <property type="entry name" value="THIAMINE PYROPHOSPHATE ENZYMES"/>
    <property type="match status" value="1"/>
</dbReference>
<feature type="domain" description="Thiamine pyrophosphate enzyme N-terminal TPP-binding" evidence="10">
    <location>
        <begin position="6"/>
        <end position="104"/>
    </location>
</feature>
<comment type="function">
    <text evidence="1">Catalyzes the coenzyme A-dependent oxidative decarboxylation of different 2-oxoacids such as 2-oxoglutarate, pyruvate and 2-oxobutyrate to form their CoA derivatives.</text>
</comment>
<evidence type="ECO:0000256" key="2">
    <source>
        <dbReference type="ARBA" id="ARBA00007812"/>
    </source>
</evidence>
<comment type="catalytic activity">
    <reaction evidence="6">
        <text>a 2-oxocarboxylate + 2 oxidized [2Fe-2S]-[ferredoxin] + CoA = an acyl-CoA + 2 reduced [2Fe-2S]-[ferredoxin] + CO2 + H(+)</text>
        <dbReference type="Rhea" id="RHEA:42316"/>
        <dbReference type="Rhea" id="RHEA-COMP:10000"/>
        <dbReference type="Rhea" id="RHEA-COMP:10001"/>
        <dbReference type="ChEBI" id="CHEBI:15378"/>
        <dbReference type="ChEBI" id="CHEBI:16526"/>
        <dbReference type="ChEBI" id="CHEBI:33737"/>
        <dbReference type="ChEBI" id="CHEBI:33738"/>
        <dbReference type="ChEBI" id="CHEBI:35179"/>
        <dbReference type="ChEBI" id="CHEBI:57287"/>
        <dbReference type="ChEBI" id="CHEBI:58342"/>
        <dbReference type="EC" id="1.2.7.11"/>
    </reaction>
</comment>
<dbReference type="GO" id="GO:0050660">
    <property type="term" value="F:flavin adenine dinucleotide binding"/>
    <property type="evidence" value="ECO:0007669"/>
    <property type="project" value="TreeGrafter"/>
</dbReference>
<evidence type="ECO:0000259" key="10">
    <source>
        <dbReference type="Pfam" id="PF02776"/>
    </source>
</evidence>
<dbReference type="GO" id="GO:0005948">
    <property type="term" value="C:acetolactate synthase complex"/>
    <property type="evidence" value="ECO:0007669"/>
    <property type="project" value="TreeGrafter"/>
</dbReference>
<dbReference type="InterPro" id="IPR011766">
    <property type="entry name" value="TPP_enzyme_TPP-bd"/>
</dbReference>
<evidence type="ECO:0000259" key="9">
    <source>
        <dbReference type="Pfam" id="PF02775"/>
    </source>
</evidence>
<dbReference type="KEGG" id="asul:DFR86_10280"/>
<dbReference type="InterPro" id="IPR045229">
    <property type="entry name" value="TPP_enz"/>
</dbReference>
<protein>
    <recommendedName>
        <fullName evidence="4">2-oxoacid oxidoreductase (ferredoxin)</fullName>
        <ecNumber evidence="4">1.2.7.11</ecNumber>
    </recommendedName>
</protein>
<keyword evidence="12" id="KW-1185">Reference proteome</keyword>
<evidence type="ECO:0000256" key="3">
    <source>
        <dbReference type="ARBA" id="ARBA00011631"/>
    </source>
</evidence>
<dbReference type="InterPro" id="IPR012001">
    <property type="entry name" value="Thiamin_PyroP_enz_TPP-bd_dom"/>
</dbReference>
<dbReference type="Gene3D" id="3.40.50.970">
    <property type="match status" value="2"/>
</dbReference>
<dbReference type="EC" id="1.2.7.11" evidence="4"/>
<dbReference type="InterPro" id="IPR029035">
    <property type="entry name" value="DHS-like_NAD/FAD-binding_dom"/>
</dbReference>
<evidence type="ECO:0000256" key="7">
    <source>
        <dbReference type="RuleBase" id="RU362132"/>
    </source>
</evidence>
<dbReference type="GO" id="GO:0009099">
    <property type="term" value="P:L-valine biosynthetic process"/>
    <property type="evidence" value="ECO:0007669"/>
    <property type="project" value="TreeGrafter"/>
</dbReference>
<dbReference type="GO" id="GO:0000287">
    <property type="term" value="F:magnesium ion binding"/>
    <property type="evidence" value="ECO:0007669"/>
    <property type="project" value="InterPro"/>
</dbReference>
<dbReference type="InterPro" id="IPR012000">
    <property type="entry name" value="Thiamin_PyroP_enz_cen_dom"/>
</dbReference>
<name>A0A2U9IPF1_9CREN</name>
<dbReference type="PANTHER" id="PTHR18968:SF13">
    <property type="entry name" value="ACETOLACTATE SYNTHASE CATALYTIC SUBUNIT, MITOCHONDRIAL"/>
    <property type="match status" value="1"/>
</dbReference>
<sequence>MVHMLGDKIFDLLRQFTDRIYGNPGTTELSFLRFIPQDFKYYLALQDGVAVGMAEGYYLASNNLSIANLHAAPGLSNALGFIYTALTDRVPLLIIGGQQTSRYLTDEPRLYGDLANISKPLVKASFEAKTANEAIKFLNRAIKTSLTPPYGPTFVSIPEDLENVEIKYDIKPFYHKVNLCCDEEEIKEIMEIVNSKNNVAIVSGYEIDVFDAFNEITNFAEKLNSPVYAEPFASRPPYNSSHKLFAGDLPRRSSEINKILSDYDLILIIGGSINNVLFADDELLSNKDVIEITYDWIEASKRPWKTIVCNPKDFLNNAIKYARPHYGIFKKVNYPANDKVEEIIKTLYPNIRNYTVFDEIPSYRETLRKILGYKKGSLYANRAGFIGWAIPASFGYASTGKKSIAVVGDGSFNYSFQALWSASKYGGAMKVLVINNQGYNSLRNWNNNINYELLSPETSPWKLASSYNFEGKEFDDYKKAIEWLMSDDTQKLAEIKL</sequence>
<dbReference type="GO" id="GO:0009097">
    <property type="term" value="P:isoleucine biosynthetic process"/>
    <property type="evidence" value="ECO:0007669"/>
    <property type="project" value="TreeGrafter"/>
</dbReference>
<dbReference type="InterPro" id="IPR029061">
    <property type="entry name" value="THDP-binding"/>
</dbReference>
<evidence type="ECO:0000256" key="1">
    <source>
        <dbReference type="ARBA" id="ARBA00003908"/>
    </source>
</evidence>
<comment type="similarity">
    <text evidence="2 7">Belongs to the TPP enzyme family.</text>
</comment>
<dbReference type="Gene3D" id="3.40.50.1220">
    <property type="entry name" value="TPP-binding domain"/>
    <property type="match status" value="1"/>
</dbReference>
<dbReference type="CDD" id="cd02002">
    <property type="entry name" value="TPP_BFDC"/>
    <property type="match status" value="1"/>
</dbReference>
<dbReference type="SUPFAM" id="SSF52518">
    <property type="entry name" value="Thiamin diphosphate-binding fold (THDP-binding)"/>
    <property type="match status" value="2"/>
</dbReference>
<evidence type="ECO:0000256" key="4">
    <source>
        <dbReference type="ARBA" id="ARBA00012691"/>
    </source>
</evidence>
<dbReference type="Pfam" id="PF02776">
    <property type="entry name" value="TPP_enzyme_N"/>
    <property type="match status" value="1"/>
</dbReference>
<dbReference type="AlphaFoldDB" id="A0A2U9IPF1"/>
<dbReference type="GO" id="GO:0019164">
    <property type="term" value="F:pyruvate synthase activity"/>
    <property type="evidence" value="ECO:0007669"/>
    <property type="project" value="UniProtKB-ARBA"/>
</dbReference>
<dbReference type="EMBL" id="CP029288">
    <property type="protein sequence ID" value="AWR97885.1"/>
    <property type="molecule type" value="Genomic_DNA"/>
</dbReference>
<feature type="domain" description="Thiamine pyrophosphate enzyme TPP-binding" evidence="9">
    <location>
        <begin position="381"/>
        <end position="484"/>
    </location>
</feature>
<dbReference type="GO" id="GO:0047553">
    <property type="term" value="F:2-oxoglutarate synthase activity"/>
    <property type="evidence" value="ECO:0007669"/>
    <property type="project" value="UniProtKB-ARBA"/>
</dbReference>
<evidence type="ECO:0000313" key="11">
    <source>
        <dbReference type="EMBL" id="AWR97885.1"/>
    </source>
</evidence>
<gene>
    <name evidence="11" type="ORF">DFR86_10280</name>
</gene>
<dbReference type="GO" id="GO:0003984">
    <property type="term" value="F:acetolactate synthase activity"/>
    <property type="evidence" value="ECO:0007669"/>
    <property type="project" value="TreeGrafter"/>
</dbReference>
<reference evidence="11 12" key="1">
    <citation type="submission" date="2018-05" db="EMBL/GenBank/DDBJ databases">
        <title>Complete Genome Sequences of Extremely Thermoacidophilic, Metal-Mobilizing Type-Strain Members of the Archaeal Family Sulfolobaceae: Acidianus brierleyi DSM-1651T, Acidianus sulfidivorans DSM-18786T, Metallosphaera hakonensis DSM-7519T, and Metallosphaera prunae DSM-10039T.</title>
        <authorList>
            <person name="Counts J.A."/>
            <person name="Kelly R.M."/>
        </authorList>
    </citation>
    <scope>NUCLEOTIDE SEQUENCE [LARGE SCALE GENOMIC DNA]</scope>
    <source>
        <strain evidence="11 12">JP7</strain>
    </source>
</reference>
<dbReference type="CDD" id="cd07035">
    <property type="entry name" value="TPP_PYR_POX_like"/>
    <property type="match status" value="1"/>
</dbReference>
<proteinExistence type="inferred from homology"/>